<comment type="caution">
    <text evidence="3">The sequence shown here is derived from an EMBL/GenBank/DDBJ whole genome shotgun (WGS) entry which is preliminary data.</text>
</comment>
<dbReference type="InterPro" id="IPR025339">
    <property type="entry name" value="DUF4245"/>
</dbReference>
<reference evidence="3" key="1">
    <citation type="submission" date="2020-12" db="EMBL/GenBank/DDBJ databases">
        <title>Leucobacter sp. CAS1, isolated from Chromium sludge.</title>
        <authorList>
            <person name="Xu Z."/>
        </authorList>
    </citation>
    <scope>NUCLEOTIDE SEQUENCE</scope>
    <source>
        <strain evidence="3">CSA1</strain>
    </source>
</reference>
<protein>
    <submittedName>
        <fullName evidence="3">DUF4245 domain-containing protein</fullName>
    </submittedName>
</protein>
<keyword evidence="2" id="KW-0812">Transmembrane</keyword>
<evidence type="ECO:0000313" key="3">
    <source>
        <dbReference type="EMBL" id="MBK0417849.1"/>
    </source>
</evidence>
<proteinExistence type="predicted"/>
<evidence type="ECO:0000256" key="1">
    <source>
        <dbReference type="SAM" id="MobiDB-lite"/>
    </source>
</evidence>
<dbReference type="Pfam" id="PF14030">
    <property type="entry name" value="DUF4245"/>
    <property type="match status" value="1"/>
</dbReference>
<dbReference type="AlphaFoldDB" id="A0A934Q707"/>
<evidence type="ECO:0000313" key="4">
    <source>
        <dbReference type="Proteomes" id="UP000608530"/>
    </source>
</evidence>
<keyword evidence="2" id="KW-1133">Transmembrane helix</keyword>
<evidence type="ECO:0000256" key="2">
    <source>
        <dbReference type="SAM" id="Phobius"/>
    </source>
</evidence>
<organism evidence="3 4">
    <name type="scientific">Leucobacter chromiisoli</name>
    <dbReference type="NCBI Taxonomy" id="2796471"/>
    <lineage>
        <taxon>Bacteria</taxon>
        <taxon>Bacillati</taxon>
        <taxon>Actinomycetota</taxon>
        <taxon>Actinomycetes</taxon>
        <taxon>Micrococcales</taxon>
        <taxon>Microbacteriaceae</taxon>
        <taxon>Leucobacter</taxon>
    </lineage>
</organism>
<feature type="transmembrane region" description="Helical" evidence="2">
    <location>
        <begin position="40"/>
        <end position="61"/>
    </location>
</feature>
<feature type="region of interest" description="Disordered" evidence="1">
    <location>
        <begin position="1"/>
        <end position="29"/>
    </location>
</feature>
<sequence length="235" mass="25269">MARKQKQPAVVAELGRPETPAETAARKANDSRLYRQRKTVNNLVFSLLVSLGLVLVMVLVVPRGTGGFEDRSVDVAELAEQYAPTAGRALLTPDVPEGWKARQAEVRGSDGVTYWQINYTTADEQYAAVVQAFTADGSPVNETWIAEQLERRDATGAEGLGGLEWTVYDHSDRNPDETNVLFGMQGVSGENTLLVYGTDAPGTLRALAAEVAAQAEALPRAAADPTDPTPTEETP</sequence>
<gene>
    <name evidence="3" type="ORF">JD276_02210</name>
</gene>
<dbReference type="EMBL" id="JAEHOH010000002">
    <property type="protein sequence ID" value="MBK0417849.1"/>
    <property type="molecule type" value="Genomic_DNA"/>
</dbReference>
<keyword evidence="4" id="KW-1185">Reference proteome</keyword>
<dbReference type="Proteomes" id="UP000608530">
    <property type="component" value="Unassembled WGS sequence"/>
</dbReference>
<name>A0A934Q707_9MICO</name>
<dbReference type="RefSeq" id="WP_200113510.1">
    <property type="nucleotide sequence ID" value="NZ_JAEHOH010000002.1"/>
</dbReference>
<keyword evidence="2" id="KW-0472">Membrane</keyword>
<accession>A0A934Q707</accession>